<dbReference type="Proteomes" id="UP000284057">
    <property type="component" value="Unassembled WGS sequence"/>
</dbReference>
<evidence type="ECO:0000313" key="3">
    <source>
        <dbReference type="Proteomes" id="UP000284057"/>
    </source>
</evidence>
<dbReference type="Gene3D" id="3.10.450.50">
    <property type="match status" value="1"/>
</dbReference>
<gene>
    <name evidence="2" type="ORF">DY240_25910</name>
</gene>
<name>A0A418KIR0_9ACTN</name>
<evidence type="ECO:0000313" key="2">
    <source>
        <dbReference type="EMBL" id="RIQ13304.1"/>
    </source>
</evidence>
<accession>A0A418KIR0</accession>
<dbReference type="EMBL" id="QUAL01000379">
    <property type="protein sequence ID" value="RIQ13304.1"/>
    <property type="molecule type" value="Genomic_DNA"/>
</dbReference>
<sequence>MVLAAAACSGESDEPTGLETSAAPSETAAPTTTEDPDAAAVADIEALYQNYWDTIIAMENVQDEQASYAALQQVAIELIAQTQIANLRGLVDAGVTRDGEPVIGPPEVTVDGDTARAEGCVDEDGWNVYYNGEPVERELAGPQPRVFDLERVDGRWLITELVDQTEATITC</sequence>
<reference evidence="2 3" key="1">
    <citation type="submission" date="2018-09" db="EMBL/GenBank/DDBJ databases">
        <title>Isolation, diversity and antifungal activity of actinobacteria from wheat.</title>
        <authorList>
            <person name="Han C."/>
        </authorList>
    </citation>
    <scope>NUCLEOTIDE SEQUENCE [LARGE SCALE GENOMIC DNA]</scope>
    <source>
        <strain evidence="2 3">NEAU-YY265</strain>
    </source>
</reference>
<dbReference type="SUPFAM" id="SSF54427">
    <property type="entry name" value="NTF2-like"/>
    <property type="match status" value="1"/>
</dbReference>
<organism evidence="2 3">
    <name type="scientific">Jiangella rhizosphaerae</name>
    <dbReference type="NCBI Taxonomy" id="2293569"/>
    <lineage>
        <taxon>Bacteria</taxon>
        <taxon>Bacillati</taxon>
        <taxon>Actinomycetota</taxon>
        <taxon>Actinomycetes</taxon>
        <taxon>Jiangellales</taxon>
        <taxon>Jiangellaceae</taxon>
        <taxon>Jiangella</taxon>
    </lineage>
</organism>
<evidence type="ECO:0000256" key="1">
    <source>
        <dbReference type="SAM" id="MobiDB-lite"/>
    </source>
</evidence>
<protein>
    <recommendedName>
        <fullName evidence="4">Nuclear transport factor 2 family protein</fullName>
    </recommendedName>
</protein>
<feature type="compositionally biased region" description="Low complexity" evidence="1">
    <location>
        <begin position="19"/>
        <end position="36"/>
    </location>
</feature>
<keyword evidence="3" id="KW-1185">Reference proteome</keyword>
<evidence type="ECO:0008006" key="4">
    <source>
        <dbReference type="Google" id="ProtNLM"/>
    </source>
</evidence>
<feature type="region of interest" description="Disordered" evidence="1">
    <location>
        <begin position="1"/>
        <end position="36"/>
    </location>
</feature>
<dbReference type="AlphaFoldDB" id="A0A418KIR0"/>
<dbReference type="InterPro" id="IPR032710">
    <property type="entry name" value="NTF2-like_dom_sf"/>
</dbReference>
<comment type="caution">
    <text evidence="2">The sequence shown here is derived from an EMBL/GenBank/DDBJ whole genome shotgun (WGS) entry which is preliminary data.</text>
</comment>
<proteinExistence type="predicted"/>